<feature type="non-terminal residue" evidence="1">
    <location>
        <position position="1"/>
    </location>
</feature>
<organism evidence="1 2">
    <name type="scientific">Pristionchus fissidentatus</name>
    <dbReference type="NCBI Taxonomy" id="1538716"/>
    <lineage>
        <taxon>Eukaryota</taxon>
        <taxon>Metazoa</taxon>
        <taxon>Ecdysozoa</taxon>
        <taxon>Nematoda</taxon>
        <taxon>Chromadorea</taxon>
        <taxon>Rhabditida</taxon>
        <taxon>Rhabditina</taxon>
        <taxon>Diplogasteromorpha</taxon>
        <taxon>Diplogasteroidea</taxon>
        <taxon>Neodiplogasteridae</taxon>
        <taxon>Pristionchus</taxon>
    </lineage>
</organism>
<dbReference type="Proteomes" id="UP001432322">
    <property type="component" value="Unassembled WGS sequence"/>
</dbReference>
<proteinExistence type="predicted"/>
<keyword evidence="2" id="KW-1185">Reference proteome</keyword>
<accession>A0AAV5W6C2</accession>
<reference evidence="1" key="1">
    <citation type="submission" date="2023-10" db="EMBL/GenBank/DDBJ databases">
        <title>Genome assembly of Pristionchus species.</title>
        <authorList>
            <person name="Yoshida K."/>
            <person name="Sommer R.J."/>
        </authorList>
    </citation>
    <scope>NUCLEOTIDE SEQUENCE</scope>
    <source>
        <strain evidence="1">RS5133</strain>
    </source>
</reference>
<sequence>FVLLLAPVSHSLTPLFERLWDESAFLMKVGDMMKITSYMEVADCSIDDILEEYPDVFDDDSDETISALKMELALFLSSPGNEQEEILAGFPSEHKNLPRMLKELGVITKKMSATATDEEKQLLKKLKVPDIYLIYFLRIRPLTKMFKYNMASYKRRNLSEEDILQEIESKKDRYIRKWQGKITYEDMIATWKEMGVYEKVVEMGIIKEEL</sequence>
<dbReference type="EMBL" id="BTSY01000005">
    <property type="protein sequence ID" value="GMT27721.1"/>
    <property type="molecule type" value="Genomic_DNA"/>
</dbReference>
<name>A0AAV5W6C2_9BILA</name>
<dbReference type="AlphaFoldDB" id="A0AAV5W6C2"/>
<gene>
    <name evidence="1" type="ORF">PFISCL1PPCAC_19018</name>
</gene>
<comment type="caution">
    <text evidence="1">The sequence shown here is derived from an EMBL/GenBank/DDBJ whole genome shotgun (WGS) entry which is preliminary data.</text>
</comment>
<evidence type="ECO:0000313" key="1">
    <source>
        <dbReference type="EMBL" id="GMT27721.1"/>
    </source>
</evidence>
<protein>
    <submittedName>
        <fullName evidence="1">Uncharacterized protein</fullName>
    </submittedName>
</protein>
<evidence type="ECO:0000313" key="2">
    <source>
        <dbReference type="Proteomes" id="UP001432322"/>
    </source>
</evidence>